<dbReference type="Proteomes" id="UP000631535">
    <property type="component" value="Unassembled WGS sequence"/>
</dbReference>
<evidence type="ECO:0000313" key="2">
    <source>
        <dbReference type="EMBL" id="GGO45516.1"/>
    </source>
</evidence>
<sequence length="172" mass="18455">MARHKSANPSGAASHRLPRIRSTDYEDAPSRRIDQAPLTRLLTSWETGGAAGPAAADEAARLLADDEEDGPIHLVRVLAAIESAARRTGGSLSHLTDTRDVTAACGGTLHHLVEVLHAGGLRAATSAARALDARSRYLVLTALRPHWHGPLHAITGRLRDRDVMPPRSPWRA</sequence>
<comment type="caution">
    <text evidence="2">The sequence shown here is derived from an EMBL/GenBank/DDBJ whole genome shotgun (WGS) entry which is preliminary data.</text>
</comment>
<feature type="region of interest" description="Disordered" evidence="1">
    <location>
        <begin position="1"/>
        <end position="32"/>
    </location>
</feature>
<evidence type="ECO:0000256" key="1">
    <source>
        <dbReference type="SAM" id="MobiDB-lite"/>
    </source>
</evidence>
<gene>
    <name evidence="2" type="ORF">GCM10012287_13640</name>
</gene>
<accession>A0ABQ2M0V1</accession>
<organism evidence="2 3">
    <name type="scientific">Streptomyces daqingensis</name>
    <dbReference type="NCBI Taxonomy" id="1472640"/>
    <lineage>
        <taxon>Bacteria</taxon>
        <taxon>Bacillati</taxon>
        <taxon>Actinomycetota</taxon>
        <taxon>Actinomycetes</taxon>
        <taxon>Kitasatosporales</taxon>
        <taxon>Streptomycetaceae</taxon>
        <taxon>Streptomyces</taxon>
    </lineage>
</organism>
<name>A0ABQ2M0V1_9ACTN</name>
<reference evidence="3" key="1">
    <citation type="journal article" date="2019" name="Int. J. Syst. Evol. Microbiol.">
        <title>The Global Catalogue of Microorganisms (GCM) 10K type strain sequencing project: providing services to taxonomists for standard genome sequencing and annotation.</title>
        <authorList>
            <consortium name="The Broad Institute Genomics Platform"/>
            <consortium name="The Broad Institute Genome Sequencing Center for Infectious Disease"/>
            <person name="Wu L."/>
            <person name="Ma J."/>
        </authorList>
    </citation>
    <scope>NUCLEOTIDE SEQUENCE [LARGE SCALE GENOMIC DNA]</scope>
    <source>
        <strain evidence="3">CGMCC 4.7178</strain>
    </source>
</reference>
<dbReference type="RefSeq" id="WP_189036129.1">
    <property type="nucleotide sequence ID" value="NZ_BMMP01000003.1"/>
</dbReference>
<protein>
    <submittedName>
        <fullName evidence="2">Uncharacterized protein</fullName>
    </submittedName>
</protein>
<proteinExistence type="predicted"/>
<feature type="compositionally biased region" description="Basic and acidic residues" evidence="1">
    <location>
        <begin position="21"/>
        <end position="32"/>
    </location>
</feature>
<keyword evidence="3" id="KW-1185">Reference proteome</keyword>
<evidence type="ECO:0000313" key="3">
    <source>
        <dbReference type="Proteomes" id="UP000631535"/>
    </source>
</evidence>
<dbReference type="EMBL" id="BMMP01000003">
    <property type="protein sequence ID" value="GGO45516.1"/>
    <property type="molecule type" value="Genomic_DNA"/>
</dbReference>